<sequence length="325" mass="36831">MYRWGILATGGIASTFAKALNYVEDATLYAVASRNQKKANEFAEEYGIEKAYDSYEKLVQDEKVDIIYIATPMNCHYDNVKLCLEHGKNVLCEKAITINAKQLEELITLAKEKDVFFMEAMWTKCLPAFQKAKEWIKEGKIGKVQMIKADFCNQVPYQEESRLFRKDLGGGAILDLGVYPISFATSFLGTRPNRIISNARMGQSEVDFDCGIMLQYDNAFAILSCGFDILCNNNATIIGSEGTISFGDWFFTTPNVNLYNSKLELIEEVSLPHECNGYEYEIMEVHRCLGNKQKESTLIPLSDTLDIMKIMDQCRKDCGLVYPEE</sequence>
<feature type="domain" description="Gfo/Idh/MocA-like oxidoreductase N-terminal" evidence="3">
    <location>
        <begin position="3"/>
        <end position="118"/>
    </location>
</feature>
<proteinExistence type="inferred from homology"/>
<dbReference type="Pfam" id="PF01408">
    <property type="entry name" value="GFO_IDH_MocA"/>
    <property type="match status" value="1"/>
</dbReference>
<keyword evidence="6" id="KW-1185">Reference proteome</keyword>
<evidence type="ECO:0000256" key="1">
    <source>
        <dbReference type="ARBA" id="ARBA00010928"/>
    </source>
</evidence>
<dbReference type="PANTHER" id="PTHR22604:SF105">
    <property type="entry name" value="TRANS-1,2-DIHYDROBENZENE-1,2-DIOL DEHYDROGENASE"/>
    <property type="match status" value="1"/>
</dbReference>
<evidence type="ECO:0000259" key="4">
    <source>
        <dbReference type="Pfam" id="PF22725"/>
    </source>
</evidence>
<accession>A0A7R7EK35</accession>
<dbReference type="Gene3D" id="3.30.360.10">
    <property type="entry name" value="Dihydrodipicolinate Reductase, domain 2"/>
    <property type="match status" value="1"/>
</dbReference>
<protein>
    <submittedName>
        <fullName evidence="5">Dehydrogenase</fullName>
    </submittedName>
</protein>
<dbReference type="InterPro" id="IPR055170">
    <property type="entry name" value="GFO_IDH_MocA-like_dom"/>
</dbReference>
<dbReference type="InterPro" id="IPR036291">
    <property type="entry name" value="NAD(P)-bd_dom_sf"/>
</dbReference>
<dbReference type="InterPro" id="IPR050984">
    <property type="entry name" value="Gfo/Idh/MocA_domain"/>
</dbReference>
<keyword evidence="2" id="KW-0560">Oxidoreductase</keyword>
<organism evidence="5 6">
    <name type="scientific">Anaeromicropila herbilytica</name>
    <dbReference type="NCBI Taxonomy" id="2785025"/>
    <lineage>
        <taxon>Bacteria</taxon>
        <taxon>Bacillati</taxon>
        <taxon>Bacillota</taxon>
        <taxon>Clostridia</taxon>
        <taxon>Lachnospirales</taxon>
        <taxon>Lachnospiraceae</taxon>
        <taxon>Anaeromicropila</taxon>
    </lineage>
</organism>
<dbReference type="InterPro" id="IPR000683">
    <property type="entry name" value="Gfo/Idh/MocA-like_OxRdtase_N"/>
</dbReference>
<name>A0A7R7EK35_9FIRM</name>
<evidence type="ECO:0000259" key="3">
    <source>
        <dbReference type="Pfam" id="PF01408"/>
    </source>
</evidence>
<dbReference type="KEGG" id="ahb:bsdtb5_12070"/>
<dbReference type="Gene3D" id="3.40.50.720">
    <property type="entry name" value="NAD(P)-binding Rossmann-like Domain"/>
    <property type="match status" value="1"/>
</dbReference>
<feature type="domain" description="GFO/IDH/MocA-like oxidoreductase" evidence="4">
    <location>
        <begin position="129"/>
        <end position="244"/>
    </location>
</feature>
<dbReference type="SUPFAM" id="SSF55347">
    <property type="entry name" value="Glyceraldehyde-3-phosphate dehydrogenase-like, C-terminal domain"/>
    <property type="match status" value="1"/>
</dbReference>
<comment type="similarity">
    <text evidence="1">Belongs to the Gfo/Idh/MocA family.</text>
</comment>
<dbReference type="GO" id="GO:0016491">
    <property type="term" value="F:oxidoreductase activity"/>
    <property type="evidence" value="ECO:0007669"/>
    <property type="project" value="UniProtKB-KW"/>
</dbReference>
<dbReference type="RefSeq" id="WP_271715166.1">
    <property type="nucleotide sequence ID" value="NZ_AP024169.1"/>
</dbReference>
<dbReference type="AlphaFoldDB" id="A0A7R7EK35"/>
<dbReference type="PANTHER" id="PTHR22604">
    <property type="entry name" value="OXIDOREDUCTASES"/>
    <property type="match status" value="1"/>
</dbReference>
<reference evidence="5 6" key="1">
    <citation type="submission" date="2020-11" db="EMBL/GenBank/DDBJ databases">
        <title>Draft genome sequencing of a Lachnospiraceae strain isolated from anoxic soil subjected to BSD treatment.</title>
        <authorList>
            <person name="Uek A."/>
            <person name="Tonouchi A."/>
        </authorList>
    </citation>
    <scope>NUCLEOTIDE SEQUENCE [LARGE SCALE GENOMIC DNA]</scope>
    <source>
        <strain evidence="5 6">TB5</strain>
    </source>
</reference>
<dbReference type="GO" id="GO:0000166">
    <property type="term" value="F:nucleotide binding"/>
    <property type="evidence" value="ECO:0007669"/>
    <property type="project" value="InterPro"/>
</dbReference>
<dbReference type="SUPFAM" id="SSF51735">
    <property type="entry name" value="NAD(P)-binding Rossmann-fold domains"/>
    <property type="match status" value="1"/>
</dbReference>
<evidence type="ECO:0000313" key="5">
    <source>
        <dbReference type="EMBL" id="BCN29912.1"/>
    </source>
</evidence>
<dbReference type="Proteomes" id="UP000595897">
    <property type="component" value="Chromosome"/>
</dbReference>
<dbReference type="Pfam" id="PF22725">
    <property type="entry name" value="GFO_IDH_MocA_C3"/>
    <property type="match status" value="1"/>
</dbReference>
<evidence type="ECO:0000256" key="2">
    <source>
        <dbReference type="ARBA" id="ARBA00023002"/>
    </source>
</evidence>
<evidence type="ECO:0000313" key="6">
    <source>
        <dbReference type="Proteomes" id="UP000595897"/>
    </source>
</evidence>
<gene>
    <name evidence="5" type="ORF">bsdtb5_12070</name>
</gene>
<dbReference type="EMBL" id="AP024169">
    <property type="protein sequence ID" value="BCN29912.1"/>
    <property type="molecule type" value="Genomic_DNA"/>
</dbReference>